<dbReference type="InterPro" id="IPR041236">
    <property type="entry name" value="PriA_C"/>
</dbReference>
<keyword evidence="3" id="KW-0479">Metal-binding</keyword>
<protein>
    <recommendedName>
        <fullName evidence="11">DNA 3'-5' helicase</fullName>
        <ecNumber evidence="11">5.6.2.4</ecNumber>
    </recommendedName>
</protein>
<feature type="domain" description="Helicase ATP-binding" evidence="13">
    <location>
        <begin position="230"/>
        <end position="395"/>
    </location>
</feature>
<name>A0A0F9WGD0_9ZZZZ</name>
<dbReference type="InterPro" id="IPR001650">
    <property type="entry name" value="Helicase_C-like"/>
</dbReference>
<dbReference type="InterPro" id="IPR042115">
    <property type="entry name" value="PriA_3primeBD_sf"/>
</dbReference>
<evidence type="ECO:0000256" key="4">
    <source>
        <dbReference type="ARBA" id="ARBA00022741"/>
    </source>
</evidence>
<dbReference type="Gene3D" id="3.40.1440.60">
    <property type="entry name" value="PriA, 3(prime) DNA-binding domain"/>
    <property type="match status" value="1"/>
</dbReference>
<dbReference type="GO" id="GO:0046872">
    <property type="term" value="F:metal ion binding"/>
    <property type="evidence" value="ECO:0007669"/>
    <property type="project" value="UniProtKB-KW"/>
</dbReference>
<dbReference type="GO" id="GO:0006310">
    <property type="term" value="P:DNA recombination"/>
    <property type="evidence" value="ECO:0007669"/>
    <property type="project" value="InterPro"/>
</dbReference>
<evidence type="ECO:0000259" key="13">
    <source>
        <dbReference type="PROSITE" id="PS51192"/>
    </source>
</evidence>
<dbReference type="GO" id="GO:0006270">
    <property type="term" value="P:DNA replication initiation"/>
    <property type="evidence" value="ECO:0007669"/>
    <property type="project" value="TreeGrafter"/>
</dbReference>
<dbReference type="Pfam" id="PF17764">
    <property type="entry name" value="PriA_3primeBD"/>
    <property type="match status" value="1"/>
</dbReference>
<evidence type="ECO:0000256" key="3">
    <source>
        <dbReference type="ARBA" id="ARBA00022723"/>
    </source>
</evidence>
<dbReference type="InterPro" id="IPR027417">
    <property type="entry name" value="P-loop_NTPase"/>
</dbReference>
<evidence type="ECO:0000256" key="8">
    <source>
        <dbReference type="ARBA" id="ARBA00022840"/>
    </source>
</evidence>
<dbReference type="EMBL" id="LAZR01000165">
    <property type="protein sequence ID" value="KKN84931.1"/>
    <property type="molecule type" value="Genomic_DNA"/>
</dbReference>
<dbReference type="HAMAP" id="MF_00983">
    <property type="entry name" value="PriA"/>
    <property type="match status" value="1"/>
</dbReference>
<dbReference type="GO" id="GO:0006302">
    <property type="term" value="P:double-strand break repair"/>
    <property type="evidence" value="ECO:0007669"/>
    <property type="project" value="InterPro"/>
</dbReference>
<evidence type="ECO:0000256" key="12">
    <source>
        <dbReference type="ARBA" id="ARBA00048988"/>
    </source>
</evidence>
<dbReference type="PROSITE" id="PS51194">
    <property type="entry name" value="HELICASE_CTER"/>
    <property type="match status" value="1"/>
</dbReference>
<comment type="catalytic activity">
    <reaction evidence="12">
        <text>ATP + H2O = ADP + phosphate + H(+)</text>
        <dbReference type="Rhea" id="RHEA:13065"/>
        <dbReference type="ChEBI" id="CHEBI:15377"/>
        <dbReference type="ChEBI" id="CHEBI:15378"/>
        <dbReference type="ChEBI" id="CHEBI:30616"/>
        <dbReference type="ChEBI" id="CHEBI:43474"/>
        <dbReference type="ChEBI" id="CHEBI:456216"/>
        <dbReference type="EC" id="5.6.2.4"/>
    </reaction>
</comment>
<sequence>MAKLFEDTSDAPPQQIDPSARVVGVAVNANVWRTFDYLWPAALGDPLVGQRVKVSFGRGDRKTGGVVVDVDRTPGSHALKPVAEVIDASPQLDASLMALGQWISDYYMTPLGGTLAAMVPSAVGRHAAAAETVAYLACERHDWPARLGGRQKRVLDELLEARKQNVEPLTLELLMHHSGASRDTIKRLAGRNMIRLDTRPVTLPELSETAGKDPFPLNDDQIGVLAALEDKLAGGFSCTLLHGVTGSGKTEIYVRAIRQVAAADKQAILLVPEIALATQTLQRLLARLPRVAVLHSGLTDVQRAFYYDQIRDGHASVVVGPRSAIFAPARKLGLIIVDEEHESTYKQDTAPRYHARDVAVKRASLADVPIVLGSATPSLESLQNVHLGRYELQELPRRVRGLPMPLLKIVHLRKELQVGRIELIGRTLTRQMAATLDRGEQIILLMNRRGFASFVFCPKCKWELTCDHCERTMVFHQATQLVMCHYCQRTAALPEFCPACRGKLLLFGMGIQRVEGELARKFPDARVARMDSDTMTSPKQFQKVFDAFSAGELDILLGTQMVAKGLDFPHVSLVGVISADTSLLIPDFRASERTFQLIVQVAGRAGRAEHVGEVVVQTLHADEPAVALAAGHDYEQFAAGELASRREAKLPPFARMVRFIIRDRQSTKVEQSAIQLAERLRSLLAGAEVRVFGPQPAGVIKIRDQFRWQVLLIAETAGTIQKILRPQMETLCRACGSDVIADVDPVNLI</sequence>
<dbReference type="GO" id="GO:0003677">
    <property type="term" value="F:DNA binding"/>
    <property type="evidence" value="ECO:0007669"/>
    <property type="project" value="UniProtKB-KW"/>
</dbReference>
<dbReference type="PROSITE" id="PS51192">
    <property type="entry name" value="HELICASE_ATP_BIND_1"/>
    <property type="match status" value="1"/>
</dbReference>
<evidence type="ECO:0000313" key="15">
    <source>
        <dbReference type="EMBL" id="KKN84931.1"/>
    </source>
</evidence>
<keyword evidence="6" id="KW-0347">Helicase</keyword>
<dbReference type="InterPro" id="IPR005259">
    <property type="entry name" value="PriA"/>
</dbReference>
<keyword evidence="7" id="KW-0862">Zinc</keyword>
<organism evidence="15">
    <name type="scientific">marine sediment metagenome</name>
    <dbReference type="NCBI Taxonomy" id="412755"/>
    <lineage>
        <taxon>unclassified sequences</taxon>
        <taxon>metagenomes</taxon>
        <taxon>ecological metagenomes</taxon>
    </lineage>
</organism>
<dbReference type="Pfam" id="PF00270">
    <property type="entry name" value="DEAD"/>
    <property type="match status" value="1"/>
</dbReference>
<dbReference type="PANTHER" id="PTHR30580:SF0">
    <property type="entry name" value="PRIMOSOMAL PROTEIN N"/>
    <property type="match status" value="1"/>
</dbReference>
<keyword evidence="8" id="KW-0067">ATP-binding</keyword>
<keyword evidence="1" id="KW-0639">Primosome</keyword>
<dbReference type="AlphaFoldDB" id="A0A0F9WGD0"/>
<comment type="caution">
    <text evidence="15">The sequence shown here is derived from an EMBL/GenBank/DDBJ whole genome shotgun (WGS) entry which is preliminary data.</text>
</comment>
<proteinExistence type="inferred from homology"/>
<evidence type="ECO:0000256" key="10">
    <source>
        <dbReference type="ARBA" id="ARBA00023235"/>
    </source>
</evidence>
<accession>A0A0F9WGD0</accession>
<dbReference type="GO" id="GO:0005524">
    <property type="term" value="F:ATP binding"/>
    <property type="evidence" value="ECO:0007669"/>
    <property type="project" value="UniProtKB-KW"/>
</dbReference>
<evidence type="ECO:0000256" key="11">
    <source>
        <dbReference type="ARBA" id="ARBA00034808"/>
    </source>
</evidence>
<dbReference type="SUPFAM" id="SSF52540">
    <property type="entry name" value="P-loop containing nucleoside triphosphate hydrolases"/>
    <property type="match status" value="2"/>
</dbReference>
<dbReference type="InterPro" id="IPR041222">
    <property type="entry name" value="PriA_3primeBD"/>
</dbReference>
<dbReference type="GO" id="GO:1990077">
    <property type="term" value="C:primosome complex"/>
    <property type="evidence" value="ECO:0007669"/>
    <property type="project" value="UniProtKB-KW"/>
</dbReference>
<feature type="domain" description="Helicase C-terminal" evidence="14">
    <location>
        <begin position="492"/>
        <end position="680"/>
    </location>
</feature>
<keyword evidence="5" id="KW-0378">Hydrolase</keyword>
<dbReference type="PANTHER" id="PTHR30580">
    <property type="entry name" value="PRIMOSOMAL PROTEIN N"/>
    <property type="match status" value="1"/>
</dbReference>
<dbReference type="NCBIfam" id="TIGR00595">
    <property type="entry name" value="priA"/>
    <property type="match status" value="1"/>
</dbReference>
<evidence type="ECO:0000259" key="14">
    <source>
        <dbReference type="PROSITE" id="PS51194"/>
    </source>
</evidence>
<dbReference type="SMART" id="SM00490">
    <property type="entry name" value="HELICc"/>
    <property type="match status" value="1"/>
</dbReference>
<dbReference type="FunFam" id="3.40.50.300:FF:000489">
    <property type="entry name" value="Primosome assembly protein PriA"/>
    <property type="match status" value="1"/>
</dbReference>
<dbReference type="InterPro" id="IPR011545">
    <property type="entry name" value="DEAD/DEAH_box_helicase_dom"/>
</dbReference>
<dbReference type="CDD" id="cd17929">
    <property type="entry name" value="DEXHc_priA"/>
    <property type="match status" value="1"/>
</dbReference>
<keyword evidence="4" id="KW-0547">Nucleotide-binding</keyword>
<keyword evidence="9" id="KW-0238">DNA-binding</keyword>
<keyword evidence="2" id="KW-0235">DNA replication</keyword>
<dbReference type="SMART" id="SM00487">
    <property type="entry name" value="DEXDc"/>
    <property type="match status" value="1"/>
</dbReference>
<dbReference type="EC" id="5.6.2.4" evidence="11"/>
<evidence type="ECO:0000256" key="6">
    <source>
        <dbReference type="ARBA" id="ARBA00022806"/>
    </source>
</evidence>
<keyword evidence="10" id="KW-0413">Isomerase</keyword>
<reference evidence="15" key="1">
    <citation type="journal article" date="2015" name="Nature">
        <title>Complex archaea that bridge the gap between prokaryotes and eukaryotes.</title>
        <authorList>
            <person name="Spang A."/>
            <person name="Saw J.H."/>
            <person name="Jorgensen S.L."/>
            <person name="Zaremba-Niedzwiedzka K."/>
            <person name="Martijn J."/>
            <person name="Lind A.E."/>
            <person name="van Eijk R."/>
            <person name="Schleper C."/>
            <person name="Guy L."/>
            <person name="Ettema T.J."/>
        </authorList>
    </citation>
    <scope>NUCLEOTIDE SEQUENCE</scope>
</reference>
<dbReference type="InterPro" id="IPR014001">
    <property type="entry name" value="Helicase_ATP-bd"/>
</dbReference>
<dbReference type="GO" id="GO:0016787">
    <property type="term" value="F:hydrolase activity"/>
    <property type="evidence" value="ECO:0007669"/>
    <property type="project" value="UniProtKB-KW"/>
</dbReference>
<evidence type="ECO:0000256" key="2">
    <source>
        <dbReference type="ARBA" id="ARBA00022705"/>
    </source>
</evidence>
<evidence type="ECO:0000256" key="9">
    <source>
        <dbReference type="ARBA" id="ARBA00023125"/>
    </source>
</evidence>
<evidence type="ECO:0000256" key="7">
    <source>
        <dbReference type="ARBA" id="ARBA00022833"/>
    </source>
</evidence>
<dbReference type="Pfam" id="PF18074">
    <property type="entry name" value="PriA_C"/>
    <property type="match status" value="1"/>
</dbReference>
<gene>
    <name evidence="15" type="ORF">LCGC14_0284560</name>
</gene>
<dbReference type="GO" id="GO:0043138">
    <property type="term" value="F:3'-5' DNA helicase activity"/>
    <property type="evidence" value="ECO:0007669"/>
    <property type="project" value="UniProtKB-EC"/>
</dbReference>
<evidence type="ECO:0000256" key="1">
    <source>
        <dbReference type="ARBA" id="ARBA00022515"/>
    </source>
</evidence>
<dbReference type="GO" id="GO:0006269">
    <property type="term" value="P:DNA replication, synthesis of primer"/>
    <property type="evidence" value="ECO:0007669"/>
    <property type="project" value="UniProtKB-KW"/>
</dbReference>
<dbReference type="Pfam" id="PF00271">
    <property type="entry name" value="Helicase_C"/>
    <property type="match status" value="1"/>
</dbReference>
<dbReference type="Gene3D" id="3.40.50.300">
    <property type="entry name" value="P-loop containing nucleotide triphosphate hydrolases"/>
    <property type="match status" value="2"/>
</dbReference>
<evidence type="ECO:0000256" key="5">
    <source>
        <dbReference type="ARBA" id="ARBA00022801"/>
    </source>
</evidence>